<dbReference type="OrthoDB" id="9769613at2"/>
<dbReference type="EMBL" id="FNAG01000001">
    <property type="protein sequence ID" value="SDD19425.1"/>
    <property type="molecule type" value="Genomic_DNA"/>
</dbReference>
<dbReference type="Proteomes" id="UP000199603">
    <property type="component" value="Unassembled WGS sequence"/>
</dbReference>
<evidence type="ECO:0000256" key="1">
    <source>
        <dbReference type="ARBA" id="ARBA00000971"/>
    </source>
</evidence>
<evidence type="ECO:0000259" key="7">
    <source>
        <dbReference type="PROSITE" id="PS50198"/>
    </source>
</evidence>
<organism evidence="8 9">
    <name type="scientific">Aquimonas voraii</name>
    <dbReference type="NCBI Taxonomy" id="265719"/>
    <lineage>
        <taxon>Bacteria</taxon>
        <taxon>Pseudomonadati</taxon>
        <taxon>Pseudomonadota</taxon>
        <taxon>Gammaproteobacteria</taxon>
        <taxon>Lysobacterales</taxon>
        <taxon>Lysobacteraceae</taxon>
        <taxon>Aquimonas</taxon>
    </lineage>
</organism>
<evidence type="ECO:0000256" key="4">
    <source>
        <dbReference type="ARBA" id="ARBA00023110"/>
    </source>
</evidence>
<feature type="signal peptide" evidence="6">
    <location>
        <begin position="1"/>
        <end position="19"/>
    </location>
</feature>
<dbReference type="STRING" id="265719.SAMN04488509_101651"/>
<dbReference type="InterPro" id="IPR027304">
    <property type="entry name" value="Trigger_fact/SurA_dom_sf"/>
</dbReference>
<dbReference type="AlphaFoldDB" id="A0A1G6STI4"/>
<evidence type="ECO:0000313" key="9">
    <source>
        <dbReference type="Proteomes" id="UP000199603"/>
    </source>
</evidence>
<comment type="similarity">
    <text evidence="2">Belongs to the PpiC/parvulin rotamase family.</text>
</comment>
<feature type="domain" description="PpiC" evidence="7">
    <location>
        <begin position="147"/>
        <end position="236"/>
    </location>
</feature>
<dbReference type="PROSITE" id="PS50198">
    <property type="entry name" value="PPIC_PPIASE_2"/>
    <property type="match status" value="1"/>
</dbReference>
<dbReference type="InterPro" id="IPR050245">
    <property type="entry name" value="PrsA_foldase"/>
</dbReference>
<evidence type="ECO:0000256" key="5">
    <source>
        <dbReference type="PROSITE-ProRule" id="PRU00278"/>
    </source>
</evidence>
<dbReference type="PANTHER" id="PTHR47245:SF2">
    <property type="entry name" value="PEPTIDYL-PROLYL CIS-TRANS ISOMERASE HP_0175-RELATED"/>
    <property type="match status" value="1"/>
</dbReference>
<evidence type="ECO:0000256" key="3">
    <source>
        <dbReference type="ARBA" id="ARBA00013194"/>
    </source>
</evidence>
<dbReference type="PROSITE" id="PS51257">
    <property type="entry name" value="PROKAR_LIPOPROTEIN"/>
    <property type="match status" value="1"/>
</dbReference>
<dbReference type="Pfam" id="PF13145">
    <property type="entry name" value="Rotamase_2"/>
    <property type="match status" value="1"/>
</dbReference>
<gene>
    <name evidence="8" type="ORF">SAMN04488509_101651</name>
</gene>
<dbReference type="PANTHER" id="PTHR47245">
    <property type="entry name" value="PEPTIDYLPROLYL ISOMERASE"/>
    <property type="match status" value="1"/>
</dbReference>
<sequence length="287" mass="30388">MSAVRVRLMAVGLCCALLAACGGGQVATEAGTAQVLQGAPQGPMVAVVNGESVTQPVFETFARGLGLDTAQPEQRQQALDRLIESLLLAQTGLSGSDAGADSLKSELALGRMQVLAAHQLKALRAEARISEQQLRDYYAREVERTGQVEYQAQHILYADQAAAVAALAEARAPGADFEALMQKHAATAVQARDLGWANRTQTPPEFAEVLAQLADGEVAPVVVQTRFGYHVLRRAGSRPYQPPAFEQVRAGIEQQLQQQAIAERVRALRAAAQITAPGASASASQAQ</sequence>
<keyword evidence="4 5" id="KW-0697">Rotamase</keyword>
<name>A0A1G6STI4_9GAMM</name>
<keyword evidence="5" id="KW-0413">Isomerase</keyword>
<accession>A0A1G6STI4</accession>
<comment type="catalytic activity">
    <reaction evidence="1">
        <text>[protein]-peptidylproline (omega=180) = [protein]-peptidylproline (omega=0)</text>
        <dbReference type="Rhea" id="RHEA:16237"/>
        <dbReference type="Rhea" id="RHEA-COMP:10747"/>
        <dbReference type="Rhea" id="RHEA-COMP:10748"/>
        <dbReference type="ChEBI" id="CHEBI:83833"/>
        <dbReference type="ChEBI" id="CHEBI:83834"/>
        <dbReference type="EC" id="5.2.1.8"/>
    </reaction>
</comment>
<reference evidence="8 9" key="1">
    <citation type="submission" date="2016-10" db="EMBL/GenBank/DDBJ databases">
        <authorList>
            <person name="de Groot N.N."/>
        </authorList>
    </citation>
    <scope>NUCLEOTIDE SEQUENCE [LARGE SCALE GENOMIC DNA]</scope>
    <source>
        <strain evidence="8 9">DSM 16957</strain>
    </source>
</reference>
<dbReference type="SUPFAM" id="SSF54534">
    <property type="entry name" value="FKBP-like"/>
    <property type="match status" value="1"/>
</dbReference>
<proteinExistence type="inferred from homology"/>
<dbReference type="InterPro" id="IPR000297">
    <property type="entry name" value="PPIase_PpiC"/>
</dbReference>
<dbReference type="InterPro" id="IPR046357">
    <property type="entry name" value="PPIase_dom_sf"/>
</dbReference>
<protein>
    <recommendedName>
        <fullName evidence="3">peptidylprolyl isomerase</fullName>
        <ecNumber evidence="3">5.2.1.8</ecNumber>
    </recommendedName>
</protein>
<dbReference type="Gene3D" id="1.10.8.1040">
    <property type="match status" value="1"/>
</dbReference>
<dbReference type="RefSeq" id="WP_091238754.1">
    <property type="nucleotide sequence ID" value="NZ_FNAG01000001.1"/>
</dbReference>
<keyword evidence="6" id="KW-0732">Signal</keyword>
<evidence type="ECO:0000313" key="8">
    <source>
        <dbReference type="EMBL" id="SDD19425.1"/>
    </source>
</evidence>
<dbReference type="Gene3D" id="3.10.50.40">
    <property type="match status" value="1"/>
</dbReference>
<evidence type="ECO:0000256" key="2">
    <source>
        <dbReference type="ARBA" id="ARBA00007656"/>
    </source>
</evidence>
<evidence type="ECO:0000256" key="6">
    <source>
        <dbReference type="SAM" id="SignalP"/>
    </source>
</evidence>
<keyword evidence="9" id="KW-1185">Reference proteome</keyword>
<dbReference type="GO" id="GO:0003755">
    <property type="term" value="F:peptidyl-prolyl cis-trans isomerase activity"/>
    <property type="evidence" value="ECO:0007669"/>
    <property type="project" value="UniProtKB-KW"/>
</dbReference>
<dbReference type="EC" id="5.2.1.8" evidence="3"/>
<feature type="chain" id="PRO_5011620318" description="peptidylprolyl isomerase" evidence="6">
    <location>
        <begin position="20"/>
        <end position="287"/>
    </location>
</feature>
<dbReference type="SUPFAM" id="SSF109998">
    <property type="entry name" value="Triger factor/SurA peptide-binding domain-like"/>
    <property type="match status" value="1"/>
</dbReference>